<gene>
    <name evidence="2" type="ORF">H8F21_22185</name>
</gene>
<dbReference type="RefSeq" id="WP_203585332.1">
    <property type="nucleotide sequence ID" value="NZ_JACOPV010000015.1"/>
</dbReference>
<proteinExistence type="predicted"/>
<comment type="caution">
    <text evidence="2">The sequence shown here is derived from an EMBL/GenBank/DDBJ whole genome shotgun (WGS) entry which is preliminary data.</text>
</comment>
<feature type="region of interest" description="Disordered" evidence="1">
    <location>
        <begin position="82"/>
        <end position="114"/>
    </location>
</feature>
<reference evidence="2 3" key="1">
    <citation type="submission" date="2020-08" db="EMBL/GenBank/DDBJ databases">
        <title>Description of novel Pseudomonas species.</title>
        <authorList>
            <person name="Duman M."/>
            <person name="Mulet M."/>
            <person name="Altun S."/>
            <person name="Saticioglu I.B."/>
            <person name="Lalucat J."/>
            <person name="Garcia-Valdes E."/>
        </authorList>
    </citation>
    <scope>NUCLEOTIDE SEQUENCE [LARGE SCALE GENOMIC DNA]</scope>
    <source>
        <strain evidence="2 3">P66</strain>
    </source>
</reference>
<dbReference type="Proteomes" id="UP000745663">
    <property type="component" value="Unassembled WGS sequence"/>
</dbReference>
<accession>A0ABS2C330</accession>
<feature type="region of interest" description="Disordered" evidence="1">
    <location>
        <begin position="1"/>
        <end position="42"/>
    </location>
</feature>
<name>A0ABS2C330_9PSED</name>
<evidence type="ECO:0000313" key="3">
    <source>
        <dbReference type="Proteomes" id="UP000745663"/>
    </source>
</evidence>
<evidence type="ECO:0000256" key="1">
    <source>
        <dbReference type="SAM" id="MobiDB-lite"/>
    </source>
</evidence>
<feature type="compositionally biased region" description="Polar residues" evidence="1">
    <location>
        <begin position="7"/>
        <end position="26"/>
    </location>
</feature>
<dbReference type="EMBL" id="JACOPV010000015">
    <property type="protein sequence ID" value="MBM5460277.1"/>
    <property type="molecule type" value="Genomic_DNA"/>
</dbReference>
<keyword evidence="3" id="KW-1185">Reference proteome</keyword>
<evidence type="ECO:0000313" key="2">
    <source>
        <dbReference type="EMBL" id="MBM5460277.1"/>
    </source>
</evidence>
<feature type="compositionally biased region" description="Low complexity" evidence="1">
    <location>
        <begin position="95"/>
        <end position="111"/>
    </location>
</feature>
<protein>
    <submittedName>
        <fullName evidence="2">Uncharacterized protein</fullName>
    </submittedName>
</protein>
<sequence>MPAPDNLTVQTPGEPITQTAPEQTSTEPKEPEYVGKHNGGGRYRIFYTPTGAEHGDWFSDFVATGEGAKEAAQVEADRLNAGGAPFVKPADPEPEAAAPAATTTQTAPEQTRPGVAVLTPEGWLVPELPANYSKE</sequence>
<organism evidence="2 3">
    <name type="scientific">Pseudomonas arcuscaelestis</name>
    <dbReference type="NCBI Taxonomy" id="2710591"/>
    <lineage>
        <taxon>Bacteria</taxon>
        <taxon>Pseudomonadati</taxon>
        <taxon>Pseudomonadota</taxon>
        <taxon>Gammaproteobacteria</taxon>
        <taxon>Pseudomonadales</taxon>
        <taxon>Pseudomonadaceae</taxon>
        <taxon>Pseudomonas</taxon>
    </lineage>
</organism>